<keyword evidence="2" id="KW-1185">Reference proteome</keyword>
<accession>A0A8J6BG54</accession>
<comment type="caution">
    <text evidence="1">The sequence shown here is derived from an EMBL/GenBank/DDBJ whole genome shotgun (WGS) entry which is preliminary data.</text>
</comment>
<evidence type="ECO:0008006" key="3">
    <source>
        <dbReference type="Google" id="ProtNLM"/>
    </source>
</evidence>
<dbReference type="Proteomes" id="UP000729402">
    <property type="component" value="Unassembled WGS sequence"/>
</dbReference>
<gene>
    <name evidence="1" type="ORF">GUJ93_ZPchr0010g9712</name>
</gene>
<reference evidence="1" key="1">
    <citation type="journal article" date="2021" name="bioRxiv">
        <title>Whole Genome Assembly and Annotation of Northern Wild Rice, Zizania palustris L., Supports a Whole Genome Duplication in the Zizania Genus.</title>
        <authorList>
            <person name="Haas M."/>
            <person name="Kono T."/>
            <person name="Macchietto M."/>
            <person name="Millas R."/>
            <person name="McGilp L."/>
            <person name="Shao M."/>
            <person name="Duquette J."/>
            <person name="Hirsch C.N."/>
            <person name="Kimball J."/>
        </authorList>
    </citation>
    <scope>NUCLEOTIDE SEQUENCE</scope>
    <source>
        <tissue evidence="1">Fresh leaf tissue</tissue>
    </source>
</reference>
<protein>
    <recommendedName>
        <fullName evidence="3">Serine aminopeptidase S33 domain-containing protein</fullName>
    </recommendedName>
</protein>
<organism evidence="1 2">
    <name type="scientific">Zizania palustris</name>
    <name type="common">Northern wild rice</name>
    <dbReference type="NCBI Taxonomy" id="103762"/>
    <lineage>
        <taxon>Eukaryota</taxon>
        <taxon>Viridiplantae</taxon>
        <taxon>Streptophyta</taxon>
        <taxon>Embryophyta</taxon>
        <taxon>Tracheophyta</taxon>
        <taxon>Spermatophyta</taxon>
        <taxon>Magnoliopsida</taxon>
        <taxon>Liliopsida</taxon>
        <taxon>Poales</taxon>
        <taxon>Poaceae</taxon>
        <taxon>BOP clade</taxon>
        <taxon>Oryzoideae</taxon>
        <taxon>Oryzeae</taxon>
        <taxon>Zizaniinae</taxon>
        <taxon>Zizania</taxon>
    </lineage>
</organism>
<name>A0A8J6BG54_ZIZPA</name>
<evidence type="ECO:0000313" key="1">
    <source>
        <dbReference type="EMBL" id="KAG8084656.1"/>
    </source>
</evidence>
<reference evidence="1" key="2">
    <citation type="submission" date="2021-02" db="EMBL/GenBank/DDBJ databases">
        <authorList>
            <person name="Kimball J.A."/>
            <person name="Haas M.W."/>
            <person name="Macchietto M."/>
            <person name="Kono T."/>
            <person name="Duquette J."/>
            <person name="Shao M."/>
        </authorList>
    </citation>
    <scope>NUCLEOTIDE SEQUENCE</scope>
    <source>
        <tissue evidence="1">Fresh leaf tissue</tissue>
    </source>
</reference>
<dbReference type="OrthoDB" id="9988524at2759"/>
<sequence length="150" mass="16535">MILMSDSVKVAEIYTAIYPTYSDDLEQRVVVTNKHGEKLAGVLHHMGSSKIIVLCHGFIATKNDSLILDLTDALTEKGICVFHFDFSGNGESEGEFEYGNYRKEADDLQCVVSYLWGNILCNHAIVRSGASNQDSTIAQDISPISFKGKL</sequence>
<dbReference type="PANTHER" id="PTHR42886:SF36">
    <property type="entry name" value="ESTERASE_LIPASE_THIOESTERASE FAMILY PROTEIN-LIKE"/>
    <property type="match status" value="1"/>
</dbReference>
<dbReference type="AlphaFoldDB" id="A0A8J6BG54"/>
<dbReference type="EMBL" id="JAAALK010000082">
    <property type="protein sequence ID" value="KAG8084656.1"/>
    <property type="molecule type" value="Genomic_DNA"/>
</dbReference>
<proteinExistence type="predicted"/>
<dbReference type="PANTHER" id="PTHR42886">
    <property type="entry name" value="RE40534P-RELATED"/>
    <property type="match status" value="1"/>
</dbReference>
<evidence type="ECO:0000313" key="2">
    <source>
        <dbReference type="Proteomes" id="UP000729402"/>
    </source>
</evidence>